<keyword evidence="3" id="KW-0862">Zinc</keyword>
<dbReference type="InterPro" id="IPR011990">
    <property type="entry name" value="TPR-like_helical_dom_sf"/>
</dbReference>
<dbReference type="AlphaFoldDB" id="A0A8C5QFA9"/>
<feature type="zinc finger region" description="C3H1-type" evidence="3">
    <location>
        <begin position="401"/>
        <end position="428"/>
    </location>
</feature>
<dbReference type="Pfam" id="PF00076">
    <property type="entry name" value="RRM_1"/>
    <property type="match status" value="1"/>
</dbReference>
<evidence type="ECO:0000256" key="4">
    <source>
        <dbReference type="SAM" id="MobiDB-lite"/>
    </source>
</evidence>
<proteinExistence type="predicted"/>
<dbReference type="InterPro" id="IPR035979">
    <property type="entry name" value="RBD_domain_sf"/>
</dbReference>
<dbReference type="PANTHER" id="PTHR47678">
    <property type="entry name" value="TETRATRICOPEPTIDE REPEAT PROTEIN 31"/>
    <property type="match status" value="1"/>
</dbReference>
<dbReference type="SUPFAM" id="SSF54928">
    <property type="entry name" value="RNA-binding domain, RBD"/>
    <property type="match status" value="1"/>
</dbReference>
<dbReference type="InterPro" id="IPR019734">
    <property type="entry name" value="TPR_rpt"/>
</dbReference>
<dbReference type="Proteomes" id="UP000694569">
    <property type="component" value="Unplaced"/>
</dbReference>
<keyword evidence="1" id="KW-0694">RNA-binding</keyword>
<keyword evidence="3" id="KW-0479">Metal-binding</keyword>
<feature type="compositionally biased region" description="Basic and acidic residues" evidence="4">
    <location>
        <begin position="102"/>
        <end position="115"/>
    </location>
</feature>
<feature type="compositionally biased region" description="Basic and acidic residues" evidence="4">
    <location>
        <begin position="12"/>
        <end position="23"/>
    </location>
</feature>
<dbReference type="PROSITE" id="PS50103">
    <property type="entry name" value="ZF_C3H1"/>
    <property type="match status" value="1"/>
</dbReference>
<dbReference type="SMART" id="SM00360">
    <property type="entry name" value="RRM"/>
    <property type="match status" value="1"/>
</dbReference>
<dbReference type="GO" id="GO:0008270">
    <property type="term" value="F:zinc ion binding"/>
    <property type="evidence" value="ECO:0007669"/>
    <property type="project" value="UniProtKB-KW"/>
</dbReference>
<dbReference type="InterPro" id="IPR000504">
    <property type="entry name" value="RRM_dom"/>
</dbReference>
<dbReference type="SMART" id="SM00028">
    <property type="entry name" value="TPR"/>
    <property type="match status" value="3"/>
</dbReference>
<feature type="region of interest" description="Disordered" evidence="4">
    <location>
        <begin position="94"/>
        <end position="117"/>
    </location>
</feature>
<evidence type="ECO:0000313" key="8">
    <source>
        <dbReference type="Proteomes" id="UP000694569"/>
    </source>
</evidence>
<feature type="domain" description="C3H1-type" evidence="6">
    <location>
        <begin position="401"/>
        <end position="428"/>
    </location>
</feature>
<feature type="compositionally biased region" description="Basic residues" evidence="4">
    <location>
        <begin position="46"/>
        <end position="65"/>
    </location>
</feature>
<evidence type="ECO:0000256" key="1">
    <source>
        <dbReference type="PROSITE-ProRule" id="PRU00176"/>
    </source>
</evidence>
<dbReference type="OrthoDB" id="2423701at2759"/>
<dbReference type="Gene3D" id="3.30.70.330">
    <property type="match status" value="1"/>
</dbReference>
<keyword evidence="3" id="KW-0863">Zinc-finger</keyword>
<sequence length="439" mass="50391">MDFETAAGIRGCRNEIMQRKDLNLQEEEFDSDDDDLSEESQSRQKAEKRRAKKKRQRERKKLEKKKHLEENEQEPEWDVNSAFVANAASHIRPKTRCKLDKKHNANKENEGKMQENDCTASPVLQGRHLAEQGVNSVEDGHYSKAIELFSEAIRLDPKDYRYFGNRSYCYEQLMLYPKALMDAEISIQLSPACPKGYFRKGRALLGCNRFLEAEEAFETVLQLDEGCEEALKEIHACRVMKLMGRGFTQEQSIWLLEKYQSVSAVLEAPISTEVLQGNVKLILDESIEDDSLFLNLLSEAQGSSLWVGNITDQITERQLRDLFKCYGEIQSIRLLCERFCAFVNFKCPVAAARALDALQGKEVENTKLLIRYPDKPYRPATVNSSEAQMKTASVNSKKKGAAKTSECHYWRSNGCTFGDKCRYRHIPENKGVDKKHWKC</sequence>
<dbReference type="CDD" id="cd00590">
    <property type="entry name" value="RRM_SF"/>
    <property type="match status" value="1"/>
</dbReference>
<organism evidence="7 8">
    <name type="scientific">Leptobrachium leishanense</name>
    <name type="common">Leishan spiny toad</name>
    <dbReference type="NCBI Taxonomy" id="445787"/>
    <lineage>
        <taxon>Eukaryota</taxon>
        <taxon>Metazoa</taxon>
        <taxon>Chordata</taxon>
        <taxon>Craniata</taxon>
        <taxon>Vertebrata</taxon>
        <taxon>Euteleostomi</taxon>
        <taxon>Amphibia</taxon>
        <taxon>Batrachia</taxon>
        <taxon>Anura</taxon>
        <taxon>Pelobatoidea</taxon>
        <taxon>Megophryidae</taxon>
        <taxon>Leptobrachium</taxon>
    </lineage>
</organism>
<evidence type="ECO:0000256" key="3">
    <source>
        <dbReference type="PROSITE-ProRule" id="PRU00723"/>
    </source>
</evidence>
<protein>
    <submittedName>
        <fullName evidence="7">Uncharacterized protein</fullName>
    </submittedName>
</protein>
<dbReference type="PROSITE" id="PS50102">
    <property type="entry name" value="RRM"/>
    <property type="match status" value="1"/>
</dbReference>
<dbReference type="GO" id="GO:0003723">
    <property type="term" value="F:RNA binding"/>
    <property type="evidence" value="ECO:0007669"/>
    <property type="project" value="UniProtKB-UniRule"/>
</dbReference>
<feature type="region of interest" description="Disordered" evidence="4">
    <location>
        <begin position="1"/>
        <end position="76"/>
    </location>
</feature>
<dbReference type="InterPro" id="IPR012677">
    <property type="entry name" value="Nucleotide-bd_a/b_plait_sf"/>
</dbReference>
<evidence type="ECO:0000259" key="6">
    <source>
        <dbReference type="PROSITE" id="PS50103"/>
    </source>
</evidence>
<name>A0A8C5QFA9_9ANUR</name>
<keyword evidence="2" id="KW-0802">TPR repeat</keyword>
<dbReference type="Pfam" id="PF13181">
    <property type="entry name" value="TPR_8"/>
    <property type="match status" value="1"/>
</dbReference>
<keyword evidence="8" id="KW-1185">Reference proteome</keyword>
<evidence type="ECO:0000313" key="7">
    <source>
        <dbReference type="Ensembl" id="ENSLLEP00000036668.1"/>
    </source>
</evidence>
<accession>A0A8C5QFA9</accession>
<reference evidence="7" key="2">
    <citation type="submission" date="2025-09" db="UniProtKB">
        <authorList>
            <consortium name="Ensembl"/>
        </authorList>
    </citation>
    <scope>IDENTIFICATION</scope>
</reference>
<dbReference type="Ensembl" id="ENSLLET00000038085.1">
    <property type="protein sequence ID" value="ENSLLEP00000036668.1"/>
    <property type="gene ID" value="ENSLLEG00000023225.1"/>
</dbReference>
<dbReference type="SUPFAM" id="SSF48452">
    <property type="entry name" value="TPR-like"/>
    <property type="match status" value="1"/>
</dbReference>
<dbReference type="PROSITE" id="PS50005">
    <property type="entry name" value="TPR"/>
    <property type="match status" value="1"/>
</dbReference>
<evidence type="ECO:0000259" key="5">
    <source>
        <dbReference type="PROSITE" id="PS50102"/>
    </source>
</evidence>
<dbReference type="Gene3D" id="1.25.40.10">
    <property type="entry name" value="Tetratricopeptide repeat domain"/>
    <property type="match status" value="1"/>
</dbReference>
<feature type="repeat" description="TPR" evidence="2">
    <location>
        <begin position="126"/>
        <end position="159"/>
    </location>
</feature>
<dbReference type="InterPro" id="IPR000571">
    <property type="entry name" value="Znf_CCCH"/>
</dbReference>
<feature type="domain" description="RRM" evidence="5">
    <location>
        <begin position="303"/>
        <end position="375"/>
    </location>
</feature>
<dbReference type="PANTHER" id="PTHR47678:SF2">
    <property type="entry name" value="TETRATRICOPEPTIDE REPEAT PROTEIN 31 ISOFORM X1"/>
    <property type="match status" value="1"/>
</dbReference>
<evidence type="ECO:0000256" key="2">
    <source>
        <dbReference type="PROSITE-ProRule" id="PRU00339"/>
    </source>
</evidence>
<dbReference type="GeneTree" id="ENSGT00940000161036"/>
<feature type="compositionally biased region" description="Acidic residues" evidence="4">
    <location>
        <begin position="24"/>
        <end position="38"/>
    </location>
</feature>
<reference evidence="7" key="1">
    <citation type="submission" date="2025-08" db="UniProtKB">
        <authorList>
            <consortium name="Ensembl"/>
        </authorList>
    </citation>
    <scope>IDENTIFICATION</scope>
</reference>